<dbReference type="Proteomes" id="UP000244803">
    <property type="component" value="Chromosome 1"/>
</dbReference>
<evidence type="ECO:0000256" key="7">
    <source>
        <dbReference type="ARBA" id="ARBA00022884"/>
    </source>
</evidence>
<reference evidence="10" key="1">
    <citation type="submission" date="2022-07" db="EMBL/GenBank/DDBJ databases">
        <title>Evaluation of T. orientalis genome assembly methods using nanopore sequencing and analysis of variation between genomes.</title>
        <authorList>
            <person name="Yam J."/>
            <person name="Micallef M.L."/>
            <person name="Liu M."/>
            <person name="Djordjevic S.P."/>
            <person name="Bogema D.R."/>
            <person name="Jenkins C."/>
        </authorList>
    </citation>
    <scope>NUCLEOTIDE SEQUENCE</scope>
    <source>
        <strain evidence="10">Fish Creek</strain>
    </source>
</reference>
<dbReference type="PROSITE" id="PS51625">
    <property type="entry name" value="SAM_MT_TRMB"/>
    <property type="match status" value="1"/>
</dbReference>
<keyword evidence="2 9" id="KW-0820">tRNA-binding</keyword>
<comment type="pathway">
    <text evidence="9">tRNA modification; N(7)-methylguanine-tRNA biosynthesis.</text>
</comment>
<dbReference type="OrthoDB" id="47276at2759"/>
<dbReference type="Gene3D" id="3.40.50.150">
    <property type="entry name" value="Vaccinia Virus protein VP39"/>
    <property type="match status" value="1"/>
</dbReference>
<evidence type="ECO:0000256" key="3">
    <source>
        <dbReference type="ARBA" id="ARBA00022603"/>
    </source>
</evidence>
<dbReference type="GO" id="GO:0005634">
    <property type="term" value="C:nucleus"/>
    <property type="evidence" value="ECO:0007669"/>
    <property type="project" value="UniProtKB-SubCell"/>
</dbReference>
<accession>A0A976M3U1</accession>
<keyword evidence="6 9" id="KW-0819">tRNA processing</keyword>
<keyword evidence="3 9" id="KW-0489">Methyltransferase</keyword>
<evidence type="ECO:0000256" key="5">
    <source>
        <dbReference type="ARBA" id="ARBA00022691"/>
    </source>
</evidence>
<organism evidence="10 11">
    <name type="scientific">Theileria orientalis</name>
    <dbReference type="NCBI Taxonomy" id="68886"/>
    <lineage>
        <taxon>Eukaryota</taxon>
        <taxon>Sar</taxon>
        <taxon>Alveolata</taxon>
        <taxon>Apicomplexa</taxon>
        <taxon>Aconoidasida</taxon>
        <taxon>Piroplasmida</taxon>
        <taxon>Theileriidae</taxon>
        <taxon>Theileria</taxon>
    </lineage>
</organism>
<dbReference type="GO" id="GO:0000049">
    <property type="term" value="F:tRNA binding"/>
    <property type="evidence" value="ECO:0007669"/>
    <property type="project" value="UniProtKB-UniRule"/>
</dbReference>
<dbReference type="Pfam" id="PF02390">
    <property type="entry name" value="Methyltransf_4"/>
    <property type="match status" value="1"/>
</dbReference>
<gene>
    <name evidence="10" type="ORF">MACJ_000295</name>
</gene>
<evidence type="ECO:0000256" key="1">
    <source>
        <dbReference type="ARBA" id="ARBA00000142"/>
    </source>
</evidence>
<comment type="function">
    <text evidence="9">Catalyzes the formation of N(7)-methylguanine at position 46 (m7G46) in tRNA.</text>
</comment>
<evidence type="ECO:0000256" key="2">
    <source>
        <dbReference type="ARBA" id="ARBA00022555"/>
    </source>
</evidence>
<protein>
    <recommendedName>
        <fullName evidence="9">tRNA (guanine-N(7)-)-methyltransferase</fullName>
        <ecNumber evidence="9">2.1.1.33</ecNumber>
    </recommendedName>
    <alternativeName>
        <fullName evidence="9">tRNA (guanine(46)-N(7))-methyltransferase</fullName>
    </alternativeName>
    <alternativeName>
        <fullName evidence="9">tRNA(m7G46)-methyltransferase</fullName>
    </alternativeName>
</protein>
<proteinExistence type="inferred from homology"/>
<dbReference type="GO" id="GO:0043527">
    <property type="term" value="C:tRNA methyltransferase complex"/>
    <property type="evidence" value="ECO:0007669"/>
    <property type="project" value="TreeGrafter"/>
</dbReference>
<dbReference type="AlphaFoldDB" id="A0A976M3U1"/>
<evidence type="ECO:0000313" key="10">
    <source>
        <dbReference type="EMBL" id="UKJ87855.1"/>
    </source>
</evidence>
<feature type="binding site" evidence="9">
    <location>
        <begin position="118"/>
        <end position="119"/>
    </location>
    <ligand>
        <name>S-adenosyl-L-methionine</name>
        <dbReference type="ChEBI" id="CHEBI:59789"/>
    </ligand>
</feature>
<dbReference type="EMBL" id="CP056065">
    <property type="protein sequence ID" value="UKJ87855.1"/>
    <property type="molecule type" value="Genomic_DNA"/>
</dbReference>
<dbReference type="InterPro" id="IPR029063">
    <property type="entry name" value="SAM-dependent_MTases_sf"/>
</dbReference>
<feature type="binding site" evidence="9">
    <location>
        <begin position="151"/>
        <end position="152"/>
    </location>
    <ligand>
        <name>S-adenosyl-L-methionine</name>
        <dbReference type="ChEBI" id="CHEBI:59789"/>
    </ligand>
</feature>
<name>A0A976M3U1_THEOR</name>
<comment type="similarity">
    <text evidence="9">Belongs to the class I-like SAM-binding methyltransferase superfamily. TrmB family.</text>
</comment>
<feature type="binding site" evidence="9">
    <location>
        <begin position="249"/>
        <end position="251"/>
    </location>
    <ligand>
        <name>S-adenosyl-L-methionine</name>
        <dbReference type="ChEBI" id="CHEBI:59789"/>
    </ligand>
</feature>
<keyword evidence="5 9" id="KW-0949">S-adenosyl-L-methionine</keyword>
<dbReference type="InterPro" id="IPR025763">
    <property type="entry name" value="Trm8_euk"/>
</dbReference>
<evidence type="ECO:0000313" key="11">
    <source>
        <dbReference type="Proteomes" id="UP000244803"/>
    </source>
</evidence>
<comment type="subcellular location">
    <subcellularLocation>
        <location evidence="9">Nucleus</location>
    </subcellularLocation>
</comment>
<feature type="active site" evidence="9">
    <location>
        <position position="174"/>
    </location>
</feature>
<sequence>MSDLYEDDENKYNSQKQSVEFPKKYLYRQRAHCNPLSDSFIQYPANPQYVNWFKRYPDVCVSDGPLELNTSEFAEEYSVPIDYDKAPKVSMLDVGCGYGGLLVYLSELYPDKLALGMEIRDKVTNFVGKRILSLRQQNPGQYLNISVVRTNSMKFLPNYIGKCQLEKMFFCFPDPHFKRSNWRRRIINYSLLSLYAYVLKSGGRLYLVTDVYDLYTWMENALDEHPLFLPLSSSEKEKDECYINFDKQTEEGKKNSTNQVTIYKEVYYRI</sequence>
<dbReference type="CDD" id="cd02440">
    <property type="entry name" value="AdoMet_MTases"/>
    <property type="match status" value="1"/>
</dbReference>
<comment type="catalytic activity">
    <reaction evidence="1 9">
        <text>guanosine(46) in tRNA + S-adenosyl-L-methionine = N(7)-methylguanosine(46) in tRNA + S-adenosyl-L-homocysteine</text>
        <dbReference type="Rhea" id="RHEA:42708"/>
        <dbReference type="Rhea" id="RHEA-COMP:10188"/>
        <dbReference type="Rhea" id="RHEA-COMP:10189"/>
        <dbReference type="ChEBI" id="CHEBI:57856"/>
        <dbReference type="ChEBI" id="CHEBI:59789"/>
        <dbReference type="ChEBI" id="CHEBI:74269"/>
        <dbReference type="ChEBI" id="CHEBI:74480"/>
        <dbReference type="EC" id="2.1.1.33"/>
    </reaction>
</comment>
<keyword evidence="8 9" id="KW-0539">Nucleus</keyword>
<evidence type="ECO:0000256" key="8">
    <source>
        <dbReference type="ARBA" id="ARBA00023242"/>
    </source>
</evidence>
<dbReference type="EC" id="2.1.1.33" evidence="9"/>
<feature type="binding site" evidence="9">
    <location>
        <position position="171"/>
    </location>
    <ligand>
        <name>S-adenosyl-L-methionine</name>
        <dbReference type="ChEBI" id="CHEBI:59789"/>
    </ligand>
</feature>
<dbReference type="InterPro" id="IPR003358">
    <property type="entry name" value="tRNA_(Gua-N-7)_MeTrfase_Trmb"/>
</dbReference>
<evidence type="ECO:0000256" key="9">
    <source>
        <dbReference type="HAMAP-Rule" id="MF_03055"/>
    </source>
</evidence>
<dbReference type="PANTHER" id="PTHR23417:SF16">
    <property type="entry name" value="TRNA (GUANINE-N(7)-)-METHYLTRANSFERASE"/>
    <property type="match status" value="1"/>
</dbReference>
<evidence type="ECO:0000256" key="4">
    <source>
        <dbReference type="ARBA" id="ARBA00022679"/>
    </source>
</evidence>
<dbReference type="HAMAP" id="MF_03055">
    <property type="entry name" value="tRNA_methyltr_TrmB_euk"/>
    <property type="match status" value="1"/>
</dbReference>
<dbReference type="GO" id="GO:0008176">
    <property type="term" value="F:tRNA (guanine(46)-N7)-methyltransferase activity"/>
    <property type="evidence" value="ECO:0007669"/>
    <property type="project" value="UniProtKB-UniRule"/>
</dbReference>
<evidence type="ECO:0000256" key="6">
    <source>
        <dbReference type="ARBA" id="ARBA00022694"/>
    </source>
</evidence>
<feature type="binding site" evidence="9">
    <location>
        <position position="95"/>
    </location>
    <ligand>
        <name>S-adenosyl-L-methionine</name>
        <dbReference type="ChEBI" id="CHEBI:59789"/>
    </ligand>
</feature>
<keyword evidence="4 9" id="KW-0808">Transferase</keyword>
<dbReference type="SUPFAM" id="SSF53335">
    <property type="entry name" value="S-adenosyl-L-methionine-dependent methyltransferases"/>
    <property type="match status" value="1"/>
</dbReference>
<dbReference type="PANTHER" id="PTHR23417">
    <property type="entry name" value="3-DEOXY-D-MANNO-OCTULOSONIC-ACID TRANSFERASE/TRNA GUANINE-N 7 - -METHYLTRANSFERASE"/>
    <property type="match status" value="1"/>
</dbReference>
<keyword evidence="7 9" id="KW-0694">RNA-binding</keyword>
<dbReference type="NCBIfam" id="TIGR00091">
    <property type="entry name" value="tRNA (guanosine(46)-N7)-methyltransferase TrmB"/>
    <property type="match status" value="1"/>
</dbReference>